<keyword evidence="6" id="KW-1185">Reference proteome</keyword>
<dbReference type="Pfam" id="PF00702">
    <property type="entry name" value="Hydrolase"/>
    <property type="match status" value="1"/>
</dbReference>
<dbReference type="GO" id="GO:0046872">
    <property type="term" value="F:metal ion binding"/>
    <property type="evidence" value="ECO:0007669"/>
    <property type="project" value="UniProtKB-KW"/>
</dbReference>
<accession>A0A2K8K7M6</accession>
<dbReference type="AlphaFoldDB" id="A0A2K8K7M6"/>
<dbReference type="GO" id="GO:0016787">
    <property type="term" value="F:hydrolase activity"/>
    <property type="evidence" value="ECO:0007669"/>
    <property type="project" value="UniProtKB-KW"/>
</dbReference>
<evidence type="ECO:0000256" key="4">
    <source>
        <dbReference type="ARBA" id="ARBA00022842"/>
    </source>
</evidence>
<sequence>MTPALVIFDCDGVIVDSEPLTLNLLRDDLEQRGLPLEVAQVTSLFVGGTIAGVATRAAELGATIPEGWVADMYARIYALLERGVEVIPGVLQVMDMLDRAAIPYCVASNGRMAKMEITLGQHPALWARMQGRMFSAEHVAAPKPAPDLFLHAARTLGTAPAHCVVIEDSATGARAARNAAMRCYGFAPHDTGAGLGAEGAQVFHDMAHLPELLRL</sequence>
<evidence type="ECO:0000256" key="3">
    <source>
        <dbReference type="ARBA" id="ARBA00022723"/>
    </source>
</evidence>
<dbReference type="InterPro" id="IPR051600">
    <property type="entry name" value="Beta-PGM-like"/>
</dbReference>
<dbReference type="EMBL" id="CP024899">
    <property type="protein sequence ID" value="ATX65454.1"/>
    <property type="molecule type" value="Genomic_DNA"/>
</dbReference>
<proteinExistence type="inferred from homology"/>
<evidence type="ECO:0000313" key="6">
    <source>
        <dbReference type="Proteomes" id="UP000228948"/>
    </source>
</evidence>
<dbReference type="InterPro" id="IPR006439">
    <property type="entry name" value="HAD-SF_hydro_IA"/>
</dbReference>
<dbReference type="SFLD" id="SFLDG01129">
    <property type="entry name" value="C1.5:_HAD__Beta-PGM__Phosphata"/>
    <property type="match status" value="1"/>
</dbReference>
<dbReference type="InterPro" id="IPR023198">
    <property type="entry name" value="PGP-like_dom2"/>
</dbReference>
<dbReference type="STRING" id="441209.GCA_001870665_00139"/>
<dbReference type="SUPFAM" id="SSF56784">
    <property type="entry name" value="HAD-like"/>
    <property type="match status" value="1"/>
</dbReference>
<dbReference type="RefSeq" id="WP_071479030.1">
    <property type="nucleotide sequence ID" value="NZ_CP024899.1"/>
</dbReference>
<dbReference type="NCBIfam" id="TIGR01509">
    <property type="entry name" value="HAD-SF-IA-v3"/>
    <property type="match status" value="1"/>
</dbReference>
<dbReference type="InterPro" id="IPR036412">
    <property type="entry name" value="HAD-like_sf"/>
</dbReference>
<keyword evidence="4" id="KW-0460">Magnesium</keyword>
<evidence type="ECO:0000313" key="5">
    <source>
        <dbReference type="EMBL" id="ATX65454.1"/>
    </source>
</evidence>
<dbReference type="Proteomes" id="UP000228948">
    <property type="component" value="Chromosome"/>
</dbReference>
<evidence type="ECO:0000256" key="2">
    <source>
        <dbReference type="ARBA" id="ARBA00006171"/>
    </source>
</evidence>
<dbReference type="InterPro" id="IPR023214">
    <property type="entry name" value="HAD_sf"/>
</dbReference>
<gene>
    <name evidence="5" type="ORF">BG454_06115</name>
</gene>
<dbReference type="PANTHER" id="PTHR46193">
    <property type="entry name" value="6-PHOSPHOGLUCONATE PHOSPHATASE"/>
    <property type="match status" value="1"/>
</dbReference>
<comment type="similarity">
    <text evidence="2">Belongs to the HAD-like hydrolase superfamily. CbbY/CbbZ/Gph/YieH family.</text>
</comment>
<dbReference type="PANTHER" id="PTHR46193:SF10">
    <property type="entry name" value="6-PHOSPHOGLUCONATE PHOSPHATASE"/>
    <property type="match status" value="1"/>
</dbReference>
<organism evidence="5 6">
    <name type="scientific">Roseinatronobacter bogoriensis subsp. barguzinensis</name>
    <dbReference type="NCBI Taxonomy" id="441209"/>
    <lineage>
        <taxon>Bacteria</taxon>
        <taxon>Pseudomonadati</taxon>
        <taxon>Pseudomonadota</taxon>
        <taxon>Alphaproteobacteria</taxon>
        <taxon>Rhodobacterales</taxon>
        <taxon>Paracoccaceae</taxon>
        <taxon>Roseinatronobacter</taxon>
    </lineage>
</organism>
<dbReference type="KEGG" id="rbg:BG454_06115"/>
<dbReference type="Gene3D" id="3.40.50.1000">
    <property type="entry name" value="HAD superfamily/HAD-like"/>
    <property type="match status" value="1"/>
</dbReference>
<keyword evidence="3" id="KW-0479">Metal-binding</keyword>
<evidence type="ECO:0000256" key="1">
    <source>
        <dbReference type="ARBA" id="ARBA00001946"/>
    </source>
</evidence>
<dbReference type="SFLD" id="SFLDS00003">
    <property type="entry name" value="Haloacid_Dehalogenase"/>
    <property type="match status" value="1"/>
</dbReference>
<reference evidence="5 6" key="1">
    <citation type="submission" date="2017-11" db="EMBL/GenBank/DDBJ databases">
        <title>Revised Sequence and Annotation of the Rhodobaca barguzinensis strain alga05 Genome.</title>
        <authorList>
            <person name="Kopejtka K."/>
            <person name="Tomasch J.M."/>
            <person name="Bunk B."/>
            <person name="Koblizek M."/>
        </authorList>
    </citation>
    <scope>NUCLEOTIDE SEQUENCE [LARGE SCALE GENOMIC DNA]</scope>
    <source>
        <strain evidence="6">alga05</strain>
    </source>
</reference>
<keyword evidence="5" id="KW-0378">Hydrolase</keyword>
<dbReference type="OrthoDB" id="9797743at2"/>
<name>A0A2K8K7M6_9RHOB</name>
<comment type="cofactor">
    <cofactor evidence="1">
        <name>Mg(2+)</name>
        <dbReference type="ChEBI" id="CHEBI:18420"/>
    </cofactor>
</comment>
<protein>
    <submittedName>
        <fullName evidence="5">Hydrolase</fullName>
    </submittedName>
</protein>
<dbReference type="Gene3D" id="1.10.150.240">
    <property type="entry name" value="Putative phosphatase, domain 2"/>
    <property type="match status" value="1"/>
</dbReference>